<reference evidence="2" key="1">
    <citation type="submission" date="2021-03" db="EMBL/GenBank/DDBJ databases">
        <authorList>
            <person name="Li Z."/>
            <person name="Yang C."/>
        </authorList>
    </citation>
    <scope>NUCLEOTIDE SEQUENCE</scope>
    <source>
        <strain evidence="2">Dzin_1.0</strain>
        <tissue evidence="2">Leaf</tissue>
    </source>
</reference>
<evidence type="ECO:0000313" key="2">
    <source>
        <dbReference type="EMBL" id="KAJ0985412.1"/>
    </source>
</evidence>
<dbReference type="EMBL" id="JAGGNH010000001">
    <property type="protein sequence ID" value="KAJ0985412.1"/>
    <property type="molecule type" value="Genomic_DNA"/>
</dbReference>
<dbReference type="AlphaFoldDB" id="A0A9D5HRI0"/>
<reference evidence="2" key="2">
    <citation type="journal article" date="2022" name="Hortic Res">
        <title>The genome of Dioscorea zingiberensis sheds light on the biosynthesis, origin and evolution of the medicinally important diosgenin saponins.</title>
        <authorList>
            <person name="Li Y."/>
            <person name="Tan C."/>
            <person name="Li Z."/>
            <person name="Guo J."/>
            <person name="Li S."/>
            <person name="Chen X."/>
            <person name="Wang C."/>
            <person name="Dai X."/>
            <person name="Yang H."/>
            <person name="Song W."/>
            <person name="Hou L."/>
            <person name="Xu J."/>
            <person name="Tong Z."/>
            <person name="Xu A."/>
            <person name="Yuan X."/>
            <person name="Wang W."/>
            <person name="Yang Q."/>
            <person name="Chen L."/>
            <person name="Sun Z."/>
            <person name="Wang K."/>
            <person name="Pan B."/>
            <person name="Chen J."/>
            <person name="Bao Y."/>
            <person name="Liu F."/>
            <person name="Qi X."/>
            <person name="Gang D.R."/>
            <person name="Wen J."/>
            <person name="Li J."/>
        </authorList>
    </citation>
    <scope>NUCLEOTIDE SEQUENCE</scope>
    <source>
        <strain evidence="2">Dzin_1.0</strain>
    </source>
</reference>
<dbReference type="Proteomes" id="UP001085076">
    <property type="component" value="Miscellaneous, Linkage group lg01"/>
</dbReference>
<organism evidence="2 3">
    <name type="scientific">Dioscorea zingiberensis</name>
    <dbReference type="NCBI Taxonomy" id="325984"/>
    <lineage>
        <taxon>Eukaryota</taxon>
        <taxon>Viridiplantae</taxon>
        <taxon>Streptophyta</taxon>
        <taxon>Embryophyta</taxon>
        <taxon>Tracheophyta</taxon>
        <taxon>Spermatophyta</taxon>
        <taxon>Magnoliopsida</taxon>
        <taxon>Liliopsida</taxon>
        <taxon>Dioscoreales</taxon>
        <taxon>Dioscoreaceae</taxon>
        <taxon>Dioscorea</taxon>
    </lineage>
</organism>
<proteinExistence type="predicted"/>
<sequence>MFAMEDMGFLGSVFPIGRSIDQGSGGFRILEEGSGSGEQFRDAVKGKGPLKLALETLFPTFDHVQGHHMRPNSPPQGEAMADTEVTMEGGQETDNRWTFMSDQQKGLVNILAEKPVEKKAWKGAAKRRRPEPSSRVQVLTRSVELHRDRFGVISWIALRCPEELHRCSKASGRWVITTTITITITMGNTALMMIHCWPVAAALAS</sequence>
<evidence type="ECO:0000256" key="1">
    <source>
        <dbReference type="SAM" id="MobiDB-lite"/>
    </source>
</evidence>
<comment type="caution">
    <text evidence="2">The sequence shown here is derived from an EMBL/GenBank/DDBJ whole genome shotgun (WGS) entry which is preliminary data.</text>
</comment>
<protein>
    <submittedName>
        <fullName evidence="2">Uncharacterized protein</fullName>
    </submittedName>
</protein>
<name>A0A9D5HRI0_9LILI</name>
<evidence type="ECO:0000313" key="3">
    <source>
        <dbReference type="Proteomes" id="UP001085076"/>
    </source>
</evidence>
<accession>A0A9D5HRI0</accession>
<feature type="region of interest" description="Disordered" evidence="1">
    <location>
        <begin position="66"/>
        <end position="87"/>
    </location>
</feature>
<keyword evidence="3" id="KW-1185">Reference proteome</keyword>
<gene>
    <name evidence="2" type="ORF">J5N97_003768</name>
</gene>